<keyword evidence="5 7" id="KW-0472">Membrane</keyword>
<accession>A0A504JAV6</accession>
<dbReference type="GO" id="GO:0005886">
    <property type="term" value="C:plasma membrane"/>
    <property type="evidence" value="ECO:0007669"/>
    <property type="project" value="UniProtKB-SubCell"/>
</dbReference>
<evidence type="ECO:0000313" key="11">
    <source>
        <dbReference type="Proteomes" id="UP000315540"/>
    </source>
</evidence>
<proteinExistence type="predicted"/>
<keyword evidence="2" id="KW-1003">Cell membrane</keyword>
<feature type="transmembrane region" description="Helical" evidence="7">
    <location>
        <begin position="16"/>
        <end position="35"/>
    </location>
</feature>
<reference evidence="10 11" key="1">
    <citation type="submission" date="2019-06" db="EMBL/GenBank/DDBJ databases">
        <authorList>
            <person name="Meng X."/>
        </authorList>
    </citation>
    <scope>NUCLEOTIDE SEQUENCE [LARGE SCALE GENOMIC DNA]</scope>
    <source>
        <strain evidence="10 11">M625</strain>
    </source>
</reference>
<feature type="compositionally biased region" description="Acidic residues" evidence="6">
    <location>
        <begin position="207"/>
        <end position="217"/>
    </location>
</feature>
<dbReference type="OrthoDB" id="9784014at2"/>
<dbReference type="Proteomes" id="UP000315540">
    <property type="component" value="Unassembled WGS sequence"/>
</dbReference>
<feature type="region of interest" description="Disordered" evidence="6">
    <location>
        <begin position="204"/>
        <end position="250"/>
    </location>
</feature>
<feature type="transmembrane region" description="Helical" evidence="7">
    <location>
        <begin position="307"/>
        <end position="325"/>
    </location>
</feature>
<feature type="domain" description="ABC3 transporter permease C-terminal" evidence="8">
    <location>
        <begin position="308"/>
        <end position="426"/>
    </location>
</feature>
<evidence type="ECO:0000259" key="8">
    <source>
        <dbReference type="Pfam" id="PF02687"/>
    </source>
</evidence>
<evidence type="ECO:0000256" key="2">
    <source>
        <dbReference type="ARBA" id="ARBA00022475"/>
    </source>
</evidence>
<dbReference type="InterPro" id="IPR003838">
    <property type="entry name" value="ABC3_permease_C"/>
</dbReference>
<evidence type="ECO:0000256" key="4">
    <source>
        <dbReference type="ARBA" id="ARBA00022989"/>
    </source>
</evidence>
<evidence type="ECO:0000313" key="10">
    <source>
        <dbReference type="EMBL" id="TPN87804.1"/>
    </source>
</evidence>
<evidence type="ECO:0000256" key="7">
    <source>
        <dbReference type="SAM" id="Phobius"/>
    </source>
</evidence>
<dbReference type="InterPro" id="IPR025857">
    <property type="entry name" value="MacB_PCD"/>
</dbReference>
<dbReference type="PANTHER" id="PTHR43738:SF2">
    <property type="entry name" value="ABC TRANSPORTER PERMEASE"/>
    <property type="match status" value="1"/>
</dbReference>
<protein>
    <submittedName>
        <fullName evidence="10">FtsX-like permease family protein</fullName>
    </submittedName>
</protein>
<dbReference type="InterPro" id="IPR051125">
    <property type="entry name" value="ABC-4/HrtB_transporter"/>
</dbReference>
<dbReference type="EMBL" id="VFWZ01000002">
    <property type="protein sequence ID" value="TPN87804.1"/>
    <property type="molecule type" value="Genomic_DNA"/>
</dbReference>
<comment type="caution">
    <text evidence="10">The sequence shown here is derived from an EMBL/GenBank/DDBJ whole genome shotgun (WGS) entry which is preliminary data.</text>
</comment>
<evidence type="ECO:0000256" key="3">
    <source>
        <dbReference type="ARBA" id="ARBA00022692"/>
    </source>
</evidence>
<evidence type="ECO:0000259" key="9">
    <source>
        <dbReference type="Pfam" id="PF12704"/>
    </source>
</evidence>
<dbReference type="Pfam" id="PF12704">
    <property type="entry name" value="MacB_PCD"/>
    <property type="match status" value="1"/>
</dbReference>
<organism evidence="10 11">
    <name type="scientific">Aquimarina algicola</name>
    <dbReference type="NCBI Taxonomy" id="2589995"/>
    <lineage>
        <taxon>Bacteria</taxon>
        <taxon>Pseudomonadati</taxon>
        <taxon>Bacteroidota</taxon>
        <taxon>Flavobacteriia</taxon>
        <taxon>Flavobacteriales</taxon>
        <taxon>Flavobacteriaceae</taxon>
        <taxon>Aquimarina</taxon>
    </lineage>
</organism>
<comment type="subcellular location">
    <subcellularLocation>
        <location evidence="1">Cell membrane</location>
        <topology evidence="1">Multi-pass membrane protein</topology>
    </subcellularLocation>
</comment>
<keyword evidence="11" id="KW-1185">Reference proteome</keyword>
<feature type="domain" description="MacB-like periplasmic core" evidence="9">
    <location>
        <begin position="18"/>
        <end position="197"/>
    </location>
</feature>
<name>A0A504JAV6_9FLAO</name>
<evidence type="ECO:0000256" key="5">
    <source>
        <dbReference type="ARBA" id="ARBA00023136"/>
    </source>
</evidence>
<evidence type="ECO:0000256" key="1">
    <source>
        <dbReference type="ARBA" id="ARBA00004651"/>
    </source>
</evidence>
<evidence type="ECO:0000256" key="6">
    <source>
        <dbReference type="SAM" id="MobiDB-lite"/>
    </source>
</evidence>
<dbReference type="PANTHER" id="PTHR43738">
    <property type="entry name" value="ABC TRANSPORTER, MEMBRANE PROTEIN"/>
    <property type="match status" value="1"/>
</dbReference>
<feature type="transmembrane region" description="Helical" evidence="7">
    <location>
        <begin position="357"/>
        <end position="379"/>
    </location>
</feature>
<gene>
    <name evidence="10" type="ORF">FHK87_09530</name>
</gene>
<dbReference type="AlphaFoldDB" id="A0A504JAV6"/>
<keyword evidence="4 7" id="KW-1133">Transmembrane helix</keyword>
<feature type="compositionally biased region" description="Basic and acidic residues" evidence="6">
    <location>
        <begin position="218"/>
        <end position="250"/>
    </location>
</feature>
<sequence>MNLLKISIQNMKIKPLYTFLSIFILALSIALLLGVQQLKNSFEHQIKNNLAGVDLVIGAKGSPLQLVVSSVLHLDNPTGNIPYDEAQKIRKNPMIKKAVPISYGDNYKGYRIVGTTSEFIALYGASLQKGNPVQKPMEVVLGYLVAERLYLNIGDTFLSSHGLIENEIDVHSDELTVVGILTPTQRVIDRLIITNLESIWQVHDHDDHDEEEEAEEHAEDHDHDDHDGEEEAKEHVQGDDHDNHNSHDQHQEEKEITSLLILFRNPSALLTFPRNINKNTNMQAALPKYELDRLYQFLGVGFKTVSWIAYLILIISGLTIFISLYKMVKERAFDLALLRTYGASNVQLIKIITYEGLLIVGFAFVVGFFVLKIALHYILNVLDGTKQQNILQNLPFEQLLYPVSLVLLITILSILLAIRPIMKMSISSILSREK</sequence>
<dbReference type="Pfam" id="PF02687">
    <property type="entry name" value="FtsX"/>
    <property type="match status" value="1"/>
</dbReference>
<keyword evidence="3 7" id="KW-0812">Transmembrane</keyword>
<feature type="transmembrane region" description="Helical" evidence="7">
    <location>
        <begin position="399"/>
        <end position="418"/>
    </location>
</feature>